<comment type="similarity">
    <text evidence="1">Belongs to the P-Pant transferase superfamily. Gsp/Sfp/HetI/AcpT family.</text>
</comment>
<accession>A0ABT6T2L4</accession>
<keyword evidence="2 5" id="KW-0808">Transferase</keyword>
<dbReference type="PANTHER" id="PTHR12215:SF10">
    <property type="entry name" value="L-AMINOADIPATE-SEMIALDEHYDE DEHYDROGENASE-PHOSPHOPANTETHEINYL TRANSFERASE"/>
    <property type="match status" value="1"/>
</dbReference>
<dbReference type="InterPro" id="IPR037143">
    <property type="entry name" value="4-PPantetheinyl_Trfase_dom_sf"/>
</dbReference>
<dbReference type="SUPFAM" id="SSF56214">
    <property type="entry name" value="4'-phosphopantetheinyl transferase"/>
    <property type="match status" value="2"/>
</dbReference>
<reference evidence="5 6" key="1">
    <citation type="submission" date="2023-05" db="EMBL/GenBank/DDBJ databases">
        <title>Draft genome sequence of Streptomyces sp. B-S-A12 isolated from a cave soil in Thailand.</title>
        <authorList>
            <person name="Chamroensaksri N."/>
            <person name="Muangham S."/>
        </authorList>
    </citation>
    <scope>NUCLEOTIDE SEQUENCE [LARGE SCALE GENOMIC DNA]</scope>
    <source>
        <strain evidence="5 6">B-S-A12</strain>
    </source>
</reference>
<evidence type="ECO:0000256" key="2">
    <source>
        <dbReference type="ARBA" id="ARBA00022679"/>
    </source>
</evidence>
<feature type="region of interest" description="Disordered" evidence="3">
    <location>
        <begin position="1"/>
        <end position="28"/>
    </location>
</feature>
<protein>
    <submittedName>
        <fullName evidence="5">4'-phosphopantetheinyl transferase superfamily protein</fullName>
    </submittedName>
</protein>
<dbReference type="Pfam" id="PF01648">
    <property type="entry name" value="ACPS"/>
    <property type="match status" value="1"/>
</dbReference>
<evidence type="ECO:0000313" key="6">
    <source>
        <dbReference type="Proteomes" id="UP001237105"/>
    </source>
</evidence>
<proteinExistence type="inferred from homology"/>
<dbReference type="Proteomes" id="UP001237105">
    <property type="component" value="Unassembled WGS sequence"/>
</dbReference>
<organism evidence="5 6">
    <name type="scientific">Streptomyces luteolus</name>
    <dbReference type="NCBI Taxonomy" id="3043615"/>
    <lineage>
        <taxon>Bacteria</taxon>
        <taxon>Bacillati</taxon>
        <taxon>Actinomycetota</taxon>
        <taxon>Actinomycetes</taxon>
        <taxon>Kitasatosporales</taxon>
        <taxon>Streptomycetaceae</taxon>
        <taxon>Streptomyces</taxon>
    </lineage>
</organism>
<dbReference type="Gene3D" id="3.90.470.20">
    <property type="entry name" value="4'-phosphopantetheinyl transferase domain"/>
    <property type="match status" value="2"/>
</dbReference>
<evidence type="ECO:0000256" key="3">
    <source>
        <dbReference type="SAM" id="MobiDB-lite"/>
    </source>
</evidence>
<gene>
    <name evidence="5" type="ORF">QIT00_26710</name>
</gene>
<evidence type="ECO:0000259" key="4">
    <source>
        <dbReference type="Pfam" id="PF01648"/>
    </source>
</evidence>
<dbReference type="InterPro" id="IPR050559">
    <property type="entry name" value="P-Pant_transferase_sf"/>
</dbReference>
<name>A0ABT6T2L4_9ACTN</name>
<dbReference type="RefSeq" id="WP_282537962.1">
    <property type="nucleotide sequence ID" value="NZ_JASCIS010000032.1"/>
</dbReference>
<evidence type="ECO:0000256" key="1">
    <source>
        <dbReference type="ARBA" id="ARBA00010990"/>
    </source>
</evidence>
<sequence>MPEDVTIAAPATRRTEAPRTPGARTPRPAQTCRVWWARPTRFSVRDLEVLSTVERERRESTHRADDQDRFTTGAVLLRLALGSALGIPPQNVPIDRRCPECQGAHGRPRVPGILGVDCSVTHTESQVGIAVVRGRRIGIDAEEVVEQDEFDDLAATALTQRERASLARRPRRCRAKAFTELWTAKEAALKATGDGLRVCPSALEVCATGTGLRFTRLPDIPALARGAVLRPLRPRAGVATLAVLGREPVTVHESPASALFGGASATPADATGHFFGDRA</sequence>
<comment type="caution">
    <text evidence="5">The sequence shown here is derived from an EMBL/GenBank/DDBJ whole genome shotgun (WGS) entry which is preliminary data.</text>
</comment>
<dbReference type="EMBL" id="JASCIS010000032">
    <property type="protein sequence ID" value="MDI3422100.1"/>
    <property type="molecule type" value="Genomic_DNA"/>
</dbReference>
<evidence type="ECO:0000313" key="5">
    <source>
        <dbReference type="EMBL" id="MDI3422100.1"/>
    </source>
</evidence>
<dbReference type="GO" id="GO:0016740">
    <property type="term" value="F:transferase activity"/>
    <property type="evidence" value="ECO:0007669"/>
    <property type="project" value="UniProtKB-KW"/>
</dbReference>
<keyword evidence="6" id="KW-1185">Reference proteome</keyword>
<dbReference type="PANTHER" id="PTHR12215">
    <property type="entry name" value="PHOSPHOPANTETHEINE TRANSFERASE"/>
    <property type="match status" value="1"/>
</dbReference>
<dbReference type="InterPro" id="IPR008278">
    <property type="entry name" value="4-PPantetheinyl_Trfase_dom"/>
</dbReference>
<feature type="domain" description="4'-phosphopantetheinyl transferase" evidence="4">
    <location>
        <begin position="136"/>
        <end position="206"/>
    </location>
</feature>